<keyword evidence="14 17" id="KW-0676">Redox-active center</keyword>
<comment type="similarity">
    <text evidence="3 17">Belongs to the QueH family.</text>
</comment>
<keyword evidence="11 17" id="KW-0408">Iron</keyword>
<evidence type="ECO:0000256" key="9">
    <source>
        <dbReference type="ARBA" id="ARBA00022785"/>
    </source>
</evidence>
<evidence type="ECO:0000256" key="8">
    <source>
        <dbReference type="ARBA" id="ARBA00022723"/>
    </source>
</evidence>
<dbReference type="EMBL" id="PEZY01000012">
    <property type="protein sequence ID" value="PIS05786.1"/>
    <property type="molecule type" value="Genomic_DNA"/>
</dbReference>
<dbReference type="Gene3D" id="3.40.50.620">
    <property type="entry name" value="HUPs"/>
    <property type="match status" value="1"/>
</dbReference>
<dbReference type="Pfam" id="PF02677">
    <property type="entry name" value="QueH"/>
    <property type="match status" value="1"/>
</dbReference>
<evidence type="ECO:0000256" key="13">
    <source>
        <dbReference type="ARBA" id="ARBA00023157"/>
    </source>
</evidence>
<proteinExistence type="inferred from homology"/>
<feature type="binding site" evidence="17">
    <location>
        <position position="105"/>
    </location>
    <ligand>
        <name>[4Fe-4S] cluster</name>
        <dbReference type="ChEBI" id="CHEBI:49883"/>
    </ligand>
</feature>
<dbReference type="InterPro" id="IPR014729">
    <property type="entry name" value="Rossmann-like_a/b/a_fold"/>
</dbReference>
<keyword evidence="12 17" id="KW-0411">Iron-sulfur</keyword>
<comment type="function">
    <text evidence="1 17">Catalyzes the conversion of epoxyqueuosine (oQ) to queuosine (Q), which is a hypermodified base found in the wobble positions of tRNA(Asp), tRNA(Asn), tRNA(His) and tRNA(Tyr).</text>
</comment>
<keyword evidence="10 17" id="KW-0560">Oxidoreductase</keyword>
<keyword evidence="6 17" id="KW-0004">4Fe-4S</keyword>
<feature type="disulfide bond" description="Redox-active" evidence="17">
    <location>
        <begin position="184"/>
        <end position="186"/>
    </location>
</feature>
<dbReference type="PANTHER" id="PTHR36701">
    <property type="entry name" value="EPOXYQUEUOSINE REDUCTASE QUEH"/>
    <property type="match status" value="1"/>
</dbReference>
<comment type="pathway">
    <text evidence="2 17">tRNA modification; tRNA-queuosine biosynthesis.</text>
</comment>
<sequence length="195" mass="22809">MVYNLVNIKFMTNSLKPKLLFHSCCAPCSGYLVSELVKNFEVAVYYNNPNIYPASEYQIRKNEAQKFFTDYGVKFIEIDYDHNKWLELVKGLEHEPERGRRCILCYHFRLESAAKYAKAHDYDFFASSLAISPYKKSQVLNNLGRAIAKKIGVDFIAEDWKKKDGYKKATAFAKDFDFYRQDYCGCEFSRRSTNI</sequence>
<dbReference type="SUPFAM" id="SSF52402">
    <property type="entry name" value="Adenine nucleotide alpha hydrolases-like"/>
    <property type="match status" value="1"/>
</dbReference>
<evidence type="ECO:0000256" key="5">
    <source>
        <dbReference type="ARBA" id="ARBA00016895"/>
    </source>
</evidence>
<dbReference type="HAMAP" id="MF_02089">
    <property type="entry name" value="QueH"/>
    <property type="match status" value="1"/>
</dbReference>
<dbReference type="PANTHER" id="PTHR36701:SF1">
    <property type="entry name" value="EPOXYQUEUOSINE REDUCTASE QUEH"/>
    <property type="match status" value="1"/>
</dbReference>
<evidence type="ECO:0000256" key="2">
    <source>
        <dbReference type="ARBA" id="ARBA00004691"/>
    </source>
</evidence>
<name>A0A2H0W361_9BACT</name>
<feature type="binding site" evidence="17">
    <location>
        <position position="25"/>
    </location>
    <ligand>
        <name>[4Fe-4S] cluster</name>
        <dbReference type="ChEBI" id="CHEBI:49883"/>
    </ligand>
</feature>
<dbReference type="GO" id="GO:0008616">
    <property type="term" value="P:tRNA queuosine(34) biosynthetic process"/>
    <property type="evidence" value="ECO:0007669"/>
    <property type="project" value="UniProtKB-UniRule"/>
</dbReference>
<dbReference type="AlphaFoldDB" id="A0A2H0W361"/>
<feature type="binding site" evidence="17">
    <location>
        <position position="102"/>
    </location>
    <ligand>
        <name>[4Fe-4S] cluster</name>
        <dbReference type="ChEBI" id="CHEBI:49883"/>
    </ligand>
</feature>
<evidence type="ECO:0000256" key="15">
    <source>
        <dbReference type="ARBA" id="ARBA00031446"/>
    </source>
</evidence>
<evidence type="ECO:0000256" key="7">
    <source>
        <dbReference type="ARBA" id="ARBA00022694"/>
    </source>
</evidence>
<dbReference type="GO" id="GO:0046872">
    <property type="term" value="F:metal ion binding"/>
    <property type="evidence" value="ECO:0007669"/>
    <property type="project" value="UniProtKB-KW"/>
</dbReference>
<comment type="caution">
    <text evidence="18">The sequence shown here is derived from an EMBL/GenBank/DDBJ whole genome shotgun (WGS) entry which is preliminary data.</text>
</comment>
<evidence type="ECO:0000256" key="10">
    <source>
        <dbReference type="ARBA" id="ARBA00023002"/>
    </source>
</evidence>
<evidence type="ECO:0000256" key="14">
    <source>
        <dbReference type="ARBA" id="ARBA00023284"/>
    </source>
</evidence>
<dbReference type="GO" id="GO:0051539">
    <property type="term" value="F:4 iron, 4 sulfur cluster binding"/>
    <property type="evidence" value="ECO:0007669"/>
    <property type="project" value="UniProtKB-UniRule"/>
</dbReference>
<reference evidence="19" key="1">
    <citation type="submission" date="2017-09" db="EMBL/GenBank/DDBJ databases">
        <title>Depth-based differentiation of microbial function through sediment-hosted aquifers and enrichment of novel symbionts in the deep terrestrial subsurface.</title>
        <authorList>
            <person name="Probst A.J."/>
            <person name="Ladd B."/>
            <person name="Jarett J.K."/>
            <person name="Geller-Mcgrath D.E."/>
            <person name="Sieber C.M.K."/>
            <person name="Emerson J.B."/>
            <person name="Anantharaman K."/>
            <person name="Thomas B.C."/>
            <person name="Malmstrom R."/>
            <person name="Stieglmeier M."/>
            <person name="Klingl A."/>
            <person name="Woyke T."/>
            <person name="Ryan C.M."/>
            <person name="Banfield J.F."/>
        </authorList>
    </citation>
    <scope>NUCLEOTIDE SEQUENCE [LARGE SCALE GENOMIC DNA]</scope>
</reference>
<evidence type="ECO:0000256" key="3">
    <source>
        <dbReference type="ARBA" id="ARBA00008207"/>
    </source>
</evidence>
<feature type="binding site" evidence="17">
    <location>
        <position position="24"/>
    </location>
    <ligand>
        <name>[4Fe-4S] cluster</name>
        <dbReference type="ChEBI" id="CHEBI:49883"/>
    </ligand>
</feature>
<comment type="catalytic activity">
    <reaction evidence="16 17">
        <text>epoxyqueuosine(34) in tRNA + AH2 = queuosine(34) in tRNA + A + H2O</text>
        <dbReference type="Rhea" id="RHEA:32159"/>
        <dbReference type="Rhea" id="RHEA-COMP:18571"/>
        <dbReference type="Rhea" id="RHEA-COMP:18582"/>
        <dbReference type="ChEBI" id="CHEBI:13193"/>
        <dbReference type="ChEBI" id="CHEBI:15377"/>
        <dbReference type="ChEBI" id="CHEBI:17499"/>
        <dbReference type="ChEBI" id="CHEBI:194431"/>
        <dbReference type="ChEBI" id="CHEBI:194443"/>
        <dbReference type="EC" id="1.17.99.6"/>
    </reaction>
</comment>
<evidence type="ECO:0000256" key="11">
    <source>
        <dbReference type="ARBA" id="ARBA00023004"/>
    </source>
</evidence>
<evidence type="ECO:0000256" key="1">
    <source>
        <dbReference type="ARBA" id="ARBA00002268"/>
    </source>
</evidence>
<evidence type="ECO:0000313" key="18">
    <source>
        <dbReference type="EMBL" id="PIS05786.1"/>
    </source>
</evidence>
<dbReference type="InterPro" id="IPR003828">
    <property type="entry name" value="QueH"/>
</dbReference>
<protein>
    <recommendedName>
        <fullName evidence="5 17">Epoxyqueuosine reductase QueH</fullName>
        <ecNumber evidence="4 17">1.17.99.6</ecNumber>
    </recommendedName>
    <alternativeName>
        <fullName evidence="15 17">Queuosine biosynthesis protein QueH</fullName>
    </alternativeName>
</protein>
<organism evidence="18 19">
    <name type="scientific">Candidatus Buchananbacteria bacterium CG10_big_fil_rev_8_21_14_0_10_33_19</name>
    <dbReference type="NCBI Taxonomy" id="1974525"/>
    <lineage>
        <taxon>Bacteria</taxon>
        <taxon>Candidatus Buchananiibacteriota</taxon>
    </lineage>
</organism>
<evidence type="ECO:0000256" key="12">
    <source>
        <dbReference type="ARBA" id="ARBA00023014"/>
    </source>
</evidence>
<dbReference type="EC" id="1.17.99.6" evidence="4 17"/>
<gene>
    <name evidence="17" type="primary">queH</name>
    <name evidence="18" type="ORF">COT80_03390</name>
</gene>
<keyword evidence="7 17" id="KW-0819">tRNA processing</keyword>
<keyword evidence="9 17" id="KW-0671">Queuosine biosynthesis</keyword>
<dbReference type="Proteomes" id="UP000229056">
    <property type="component" value="Unassembled WGS sequence"/>
</dbReference>
<evidence type="ECO:0000256" key="6">
    <source>
        <dbReference type="ARBA" id="ARBA00022485"/>
    </source>
</evidence>
<evidence type="ECO:0000256" key="16">
    <source>
        <dbReference type="ARBA" id="ARBA00047415"/>
    </source>
</evidence>
<keyword evidence="13 17" id="KW-1015">Disulfide bond</keyword>
<evidence type="ECO:0000256" key="4">
    <source>
        <dbReference type="ARBA" id="ARBA00012622"/>
    </source>
</evidence>
<accession>A0A2H0W361</accession>
<dbReference type="GO" id="GO:0052693">
    <property type="term" value="F:epoxyqueuosine reductase activity"/>
    <property type="evidence" value="ECO:0007669"/>
    <property type="project" value="UniProtKB-UniRule"/>
</dbReference>
<keyword evidence="8 17" id="KW-0479">Metal-binding</keyword>
<evidence type="ECO:0000313" key="19">
    <source>
        <dbReference type="Proteomes" id="UP000229056"/>
    </source>
</evidence>
<dbReference type="UniPathway" id="UPA00392"/>
<evidence type="ECO:0000256" key="17">
    <source>
        <dbReference type="HAMAP-Rule" id="MF_02089"/>
    </source>
</evidence>